<evidence type="ECO:0000259" key="4">
    <source>
        <dbReference type="PROSITE" id="PS51371"/>
    </source>
</evidence>
<dbReference type="InterPro" id="IPR051257">
    <property type="entry name" value="Diverse_CBS-Domain"/>
</dbReference>
<gene>
    <name evidence="5" type="ORF">M0638_08090</name>
</gene>
<dbReference type="Gene3D" id="3.10.580.10">
    <property type="entry name" value="CBS-domain"/>
    <property type="match status" value="1"/>
</dbReference>
<keyword evidence="6" id="KW-1185">Reference proteome</keyword>
<dbReference type="SUPFAM" id="SSF54631">
    <property type="entry name" value="CBS-domain pair"/>
    <property type="match status" value="1"/>
</dbReference>
<feature type="domain" description="CBS" evidence="4">
    <location>
        <begin position="7"/>
        <end position="63"/>
    </location>
</feature>
<dbReference type="EMBL" id="JALPRX010000029">
    <property type="protein sequence ID" value="MCK8784336.1"/>
    <property type="molecule type" value="Genomic_DNA"/>
</dbReference>
<name>A0A9X1YD29_9PROT</name>
<evidence type="ECO:0000313" key="6">
    <source>
        <dbReference type="Proteomes" id="UP001139516"/>
    </source>
</evidence>
<dbReference type="PIRSF" id="PIRSF036990">
    <property type="entry name" value="UCP036990_CBS_BON"/>
    <property type="match status" value="1"/>
</dbReference>
<feature type="domain" description="CBS" evidence="4">
    <location>
        <begin position="94"/>
        <end position="152"/>
    </location>
</feature>
<sequence length="228" mass="24716">MQVRDVMTKGALTVRPETPVRAVASLFAERGISGAPVVDADGTVIGVISEGDLLRQIAAPEEKPRSWLHRLIDSAPSQALSYAQAHGRTVRDVMSASPMTIGEEDSVAHAAKLLEEHRIRRLPVVRDGKLVGILSRADLMKALLSAPEPGATTSTDAEIERRLNAEMRRQSWTGAYYIFPSVQDGVVSFNGFCDSRDVERGLRVLAEGIPGVKEVRFDLAPVPPPMIA</sequence>
<dbReference type="RefSeq" id="WP_248666461.1">
    <property type="nucleotide sequence ID" value="NZ_JALPRX010000029.1"/>
</dbReference>
<dbReference type="InterPro" id="IPR007055">
    <property type="entry name" value="BON_dom"/>
</dbReference>
<dbReference type="PROSITE" id="PS50914">
    <property type="entry name" value="BON"/>
    <property type="match status" value="1"/>
</dbReference>
<dbReference type="PROSITE" id="PS51371">
    <property type="entry name" value="CBS"/>
    <property type="match status" value="2"/>
</dbReference>
<proteinExistence type="predicted"/>
<dbReference type="PANTHER" id="PTHR43080">
    <property type="entry name" value="CBS DOMAIN-CONTAINING PROTEIN CBSX3, MITOCHONDRIAL"/>
    <property type="match status" value="1"/>
</dbReference>
<feature type="domain" description="BON" evidence="3">
    <location>
        <begin position="155"/>
        <end position="224"/>
    </location>
</feature>
<dbReference type="InterPro" id="IPR000644">
    <property type="entry name" value="CBS_dom"/>
</dbReference>
<evidence type="ECO:0000313" key="5">
    <source>
        <dbReference type="EMBL" id="MCK8784336.1"/>
    </source>
</evidence>
<dbReference type="Pfam" id="PF00571">
    <property type="entry name" value="CBS"/>
    <property type="match status" value="2"/>
</dbReference>
<protein>
    <submittedName>
        <fullName evidence="5">CBS domain-containing protein</fullName>
    </submittedName>
</protein>
<dbReference type="SMART" id="SM00116">
    <property type="entry name" value="CBS"/>
    <property type="match status" value="2"/>
</dbReference>
<comment type="caution">
    <text evidence="5">The sequence shown here is derived from an EMBL/GenBank/DDBJ whole genome shotgun (WGS) entry which is preliminary data.</text>
</comment>
<organism evidence="5 6">
    <name type="scientific">Roseomonas acroporae</name>
    <dbReference type="NCBI Taxonomy" id="2937791"/>
    <lineage>
        <taxon>Bacteria</taxon>
        <taxon>Pseudomonadati</taxon>
        <taxon>Pseudomonadota</taxon>
        <taxon>Alphaproteobacteria</taxon>
        <taxon>Acetobacterales</taxon>
        <taxon>Roseomonadaceae</taxon>
        <taxon>Roseomonas</taxon>
    </lineage>
</organism>
<evidence type="ECO:0000256" key="1">
    <source>
        <dbReference type="ARBA" id="ARBA00023122"/>
    </source>
</evidence>
<evidence type="ECO:0000259" key="3">
    <source>
        <dbReference type="PROSITE" id="PS50914"/>
    </source>
</evidence>
<evidence type="ECO:0000256" key="2">
    <source>
        <dbReference type="PROSITE-ProRule" id="PRU00703"/>
    </source>
</evidence>
<dbReference type="AlphaFoldDB" id="A0A9X1YD29"/>
<accession>A0A9X1YD29</accession>
<dbReference type="CDD" id="cd04586">
    <property type="entry name" value="CBS_pair_BON_assoc"/>
    <property type="match status" value="1"/>
</dbReference>
<dbReference type="PANTHER" id="PTHR43080:SF26">
    <property type="entry name" value="REGULATORY PROTEIN"/>
    <property type="match status" value="1"/>
</dbReference>
<reference evidence="5" key="1">
    <citation type="submission" date="2022-04" db="EMBL/GenBank/DDBJ databases">
        <title>Roseomonas acroporae sp. nov., isolated from coral Acropora digitifera.</title>
        <authorList>
            <person name="Sun H."/>
        </authorList>
    </citation>
    <scope>NUCLEOTIDE SEQUENCE</scope>
    <source>
        <strain evidence="5">NAR14</strain>
    </source>
</reference>
<keyword evidence="1 2" id="KW-0129">CBS domain</keyword>
<dbReference type="Proteomes" id="UP001139516">
    <property type="component" value="Unassembled WGS sequence"/>
</dbReference>
<dbReference type="InterPro" id="IPR046342">
    <property type="entry name" value="CBS_dom_sf"/>
</dbReference>
<dbReference type="InterPro" id="IPR017080">
    <property type="entry name" value="UCP036990_CBS_BON"/>
</dbReference>